<dbReference type="SUPFAM" id="SSF53474">
    <property type="entry name" value="alpha/beta-Hydrolases"/>
    <property type="match status" value="1"/>
</dbReference>
<evidence type="ECO:0000313" key="3">
    <source>
        <dbReference type="EMBL" id="WKN36757.1"/>
    </source>
</evidence>
<dbReference type="AlphaFoldDB" id="A0AA49GKZ5"/>
<feature type="chain" id="PRO_5041345131" evidence="1">
    <location>
        <begin position="19"/>
        <end position="307"/>
    </location>
</feature>
<protein>
    <submittedName>
        <fullName evidence="3">Prolyl oligopeptidase family serine peptidase</fullName>
    </submittedName>
</protein>
<dbReference type="Gene3D" id="3.40.50.1820">
    <property type="entry name" value="alpha/beta hydrolase"/>
    <property type="match status" value="1"/>
</dbReference>
<dbReference type="Pfam" id="PF00326">
    <property type="entry name" value="Peptidase_S9"/>
    <property type="match status" value="1"/>
</dbReference>
<dbReference type="InterPro" id="IPR029058">
    <property type="entry name" value="AB_hydrolase_fold"/>
</dbReference>
<name>A0AA49GKZ5_9BACT</name>
<dbReference type="GO" id="GO:0008236">
    <property type="term" value="F:serine-type peptidase activity"/>
    <property type="evidence" value="ECO:0007669"/>
    <property type="project" value="InterPro"/>
</dbReference>
<keyword evidence="1" id="KW-0732">Signal</keyword>
<sequence length="307" mass="34552">MKLLLLLLSIGSSFSLYAQNDWDGFKQDSVQSALDQQWQPFYYRAAVQGNKPLIVVLHTWSGDYKQTLNSLADETQAKGWNYIHPDFRGPNTRPKACASDFVLSDIDQAIDWALENLPVNADSVFVLGASGGGYATLCTYMKSRHRIRGFHAYVPISDIAAWYHESLVRNTQYAQNVLDCTNSKDSTLNMAEAKKRSPLFWETPLELRQDASLHIYTGVHDGYTGSVPITHSINFYNKLLRDAGVADSSAYVDDETTIYLLTKQAGQETGNFIGDRKIHLQKQWKNISLTLFEGTHEMLSDVALEIL</sequence>
<organism evidence="3">
    <name type="scientific">Roseihalotalea indica</name>
    <dbReference type="NCBI Taxonomy" id="2867963"/>
    <lineage>
        <taxon>Bacteria</taxon>
        <taxon>Pseudomonadati</taxon>
        <taxon>Bacteroidota</taxon>
        <taxon>Cytophagia</taxon>
        <taxon>Cytophagales</taxon>
        <taxon>Catalimonadaceae</taxon>
        <taxon>Roseihalotalea</taxon>
    </lineage>
</organism>
<gene>
    <name evidence="3" type="ORF">K4G66_30800</name>
</gene>
<reference evidence="3" key="2">
    <citation type="journal article" date="2024" name="Antonie Van Leeuwenhoek">
        <title>Roseihalotalea indica gen. nov., sp. nov., a halophilic Bacteroidetes from mesopelagic Southwest Indian Ocean with higher carbohydrate metabolic potential.</title>
        <authorList>
            <person name="Chen B."/>
            <person name="Zhang M."/>
            <person name="Lin D."/>
            <person name="Ye J."/>
            <person name="Tang K."/>
        </authorList>
    </citation>
    <scope>NUCLEOTIDE SEQUENCE</scope>
    <source>
        <strain evidence="3">TK19036</strain>
    </source>
</reference>
<dbReference type="EMBL" id="CP120682">
    <property type="protein sequence ID" value="WKN36757.1"/>
    <property type="molecule type" value="Genomic_DNA"/>
</dbReference>
<proteinExistence type="predicted"/>
<dbReference type="GO" id="GO:0006508">
    <property type="term" value="P:proteolysis"/>
    <property type="evidence" value="ECO:0007669"/>
    <property type="project" value="InterPro"/>
</dbReference>
<accession>A0AA49GKZ5</accession>
<feature type="domain" description="Peptidase S9 prolyl oligopeptidase catalytic" evidence="2">
    <location>
        <begin position="103"/>
        <end position="243"/>
    </location>
</feature>
<evidence type="ECO:0000259" key="2">
    <source>
        <dbReference type="Pfam" id="PF00326"/>
    </source>
</evidence>
<reference evidence="3" key="1">
    <citation type="journal article" date="2023" name="Comput. Struct. Biotechnol. J.">
        <title>Discovery of a novel marine Bacteroidetes with a rich repertoire of carbohydrate-active enzymes.</title>
        <authorList>
            <person name="Chen B."/>
            <person name="Liu G."/>
            <person name="Chen Q."/>
            <person name="Wang H."/>
            <person name="Liu L."/>
            <person name="Tang K."/>
        </authorList>
    </citation>
    <scope>NUCLEOTIDE SEQUENCE</scope>
    <source>
        <strain evidence="3">TK19036</strain>
    </source>
</reference>
<dbReference type="InterPro" id="IPR001375">
    <property type="entry name" value="Peptidase_S9_cat"/>
</dbReference>
<evidence type="ECO:0000256" key="1">
    <source>
        <dbReference type="SAM" id="SignalP"/>
    </source>
</evidence>
<feature type="signal peptide" evidence="1">
    <location>
        <begin position="1"/>
        <end position="18"/>
    </location>
</feature>